<gene>
    <name evidence="9" type="ORF">AVEN_162896_1</name>
</gene>
<dbReference type="Proteomes" id="UP000499080">
    <property type="component" value="Unassembled WGS sequence"/>
</dbReference>
<dbReference type="InterPro" id="IPR050196">
    <property type="entry name" value="Cytochrome_P450_Monoox"/>
</dbReference>
<keyword evidence="10" id="KW-1185">Reference proteome</keyword>
<dbReference type="EMBL" id="BGPR01011553">
    <property type="protein sequence ID" value="GBN51859.1"/>
    <property type="molecule type" value="Genomic_DNA"/>
</dbReference>
<evidence type="ECO:0000256" key="1">
    <source>
        <dbReference type="ARBA" id="ARBA00001971"/>
    </source>
</evidence>
<keyword evidence="5" id="KW-0256">Endoplasmic reticulum</keyword>
<dbReference type="GO" id="GO:0005506">
    <property type="term" value="F:iron ion binding"/>
    <property type="evidence" value="ECO:0007669"/>
    <property type="project" value="InterPro"/>
</dbReference>
<proteinExistence type="inferred from homology"/>
<comment type="similarity">
    <text evidence="3">Belongs to the cytochrome P450 family.</text>
</comment>
<keyword evidence="7" id="KW-0503">Monooxygenase</keyword>
<evidence type="ECO:0000256" key="6">
    <source>
        <dbReference type="ARBA" id="ARBA00023004"/>
    </source>
</evidence>
<reference evidence="9 10" key="1">
    <citation type="journal article" date="2019" name="Sci. Rep.">
        <title>Orb-weaving spider Araneus ventricosus genome elucidates the spidroin gene catalogue.</title>
        <authorList>
            <person name="Kono N."/>
            <person name="Nakamura H."/>
            <person name="Ohtoshi R."/>
            <person name="Moran D.A.P."/>
            <person name="Shinohara A."/>
            <person name="Yoshida Y."/>
            <person name="Fujiwara M."/>
            <person name="Mori M."/>
            <person name="Tomita M."/>
            <person name="Arakawa K."/>
        </authorList>
    </citation>
    <scope>NUCLEOTIDE SEQUENCE [LARGE SCALE GENOMIC DNA]</scope>
</reference>
<evidence type="ECO:0000256" key="3">
    <source>
        <dbReference type="ARBA" id="ARBA00010617"/>
    </source>
</evidence>
<dbReference type="PANTHER" id="PTHR24291">
    <property type="entry name" value="CYTOCHROME P450 FAMILY 4"/>
    <property type="match status" value="1"/>
</dbReference>
<comment type="cofactor">
    <cofactor evidence="1">
        <name>heme</name>
        <dbReference type="ChEBI" id="CHEBI:30413"/>
    </cofactor>
</comment>
<dbReference type="AlphaFoldDB" id="A0A4Y2PL70"/>
<accession>A0A4Y2PL70</accession>
<comment type="caution">
    <text evidence="9">The sequence shown here is derived from an EMBL/GenBank/DDBJ whole genome shotgun (WGS) entry which is preliminary data.</text>
</comment>
<evidence type="ECO:0000256" key="4">
    <source>
        <dbReference type="ARBA" id="ARBA00022617"/>
    </source>
</evidence>
<sequence length="192" mass="21970">MTLLPEISERSHKSDSQIHLELLKNNKLNDKSWAYEWIQPLLGKGHITSTYEKSKPRRKALAPCFYSDVLRSFISVFSDEAQKLVNFLQKESENDFTNIAEPIALCAVDINCETMFGITIDALGNKKLECSQSVTKQYSKYHFHMVSCLQMIKIAWKGTKRTLNFLEKFLPESVAKYHIQVSATVPCGAYIQ</sequence>
<keyword evidence="8" id="KW-0472">Membrane</keyword>
<comment type="subcellular location">
    <subcellularLocation>
        <location evidence="2">Endoplasmic reticulum membrane</location>
    </subcellularLocation>
</comment>
<evidence type="ECO:0000256" key="2">
    <source>
        <dbReference type="ARBA" id="ARBA00004586"/>
    </source>
</evidence>
<keyword evidence="7" id="KW-0560">Oxidoreductase</keyword>
<dbReference type="GO" id="GO:0004497">
    <property type="term" value="F:monooxygenase activity"/>
    <property type="evidence" value="ECO:0007669"/>
    <property type="project" value="UniProtKB-KW"/>
</dbReference>
<evidence type="ECO:0000313" key="10">
    <source>
        <dbReference type="Proteomes" id="UP000499080"/>
    </source>
</evidence>
<dbReference type="Gene3D" id="1.10.630.10">
    <property type="entry name" value="Cytochrome P450"/>
    <property type="match status" value="1"/>
</dbReference>
<keyword evidence="4" id="KW-0349">Heme</keyword>
<evidence type="ECO:0000313" key="9">
    <source>
        <dbReference type="EMBL" id="GBN51859.1"/>
    </source>
</evidence>
<evidence type="ECO:0000256" key="5">
    <source>
        <dbReference type="ARBA" id="ARBA00022824"/>
    </source>
</evidence>
<dbReference type="GO" id="GO:0005789">
    <property type="term" value="C:endoplasmic reticulum membrane"/>
    <property type="evidence" value="ECO:0007669"/>
    <property type="project" value="UniProtKB-SubCell"/>
</dbReference>
<organism evidence="9 10">
    <name type="scientific">Araneus ventricosus</name>
    <name type="common">Orbweaver spider</name>
    <name type="synonym">Epeira ventricosa</name>
    <dbReference type="NCBI Taxonomy" id="182803"/>
    <lineage>
        <taxon>Eukaryota</taxon>
        <taxon>Metazoa</taxon>
        <taxon>Ecdysozoa</taxon>
        <taxon>Arthropoda</taxon>
        <taxon>Chelicerata</taxon>
        <taxon>Arachnida</taxon>
        <taxon>Araneae</taxon>
        <taxon>Araneomorphae</taxon>
        <taxon>Entelegynae</taxon>
        <taxon>Araneoidea</taxon>
        <taxon>Araneidae</taxon>
        <taxon>Araneus</taxon>
    </lineage>
</organism>
<keyword evidence="6" id="KW-0408">Iron</keyword>
<dbReference type="InterPro" id="IPR001128">
    <property type="entry name" value="Cyt_P450"/>
</dbReference>
<dbReference type="GO" id="GO:0020037">
    <property type="term" value="F:heme binding"/>
    <property type="evidence" value="ECO:0007669"/>
    <property type="project" value="InterPro"/>
</dbReference>
<protein>
    <submittedName>
        <fullName evidence="9">Uncharacterized protein</fullName>
    </submittedName>
</protein>
<dbReference type="PANTHER" id="PTHR24291:SF189">
    <property type="entry name" value="CYTOCHROME P450 4C3-RELATED"/>
    <property type="match status" value="1"/>
</dbReference>
<dbReference type="InterPro" id="IPR036396">
    <property type="entry name" value="Cyt_P450_sf"/>
</dbReference>
<dbReference type="Pfam" id="PF00067">
    <property type="entry name" value="p450"/>
    <property type="match status" value="1"/>
</dbReference>
<dbReference type="GO" id="GO:0016705">
    <property type="term" value="F:oxidoreductase activity, acting on paired donors, with incorporation or reduction of molecular oxygen"/>
    <property type="evidence" value="ECO:0007669"/>
    <property type="project" value="InterPro"/>
</dbReference>
<keyword evidence="4" id="KW-0479">Metal-binding</keyword>
<dbReference type="SUPFAM" id="SSF48264">
    <property type="entry name" value="Cytochrome P450"/>
    <property type="match status" value="1"/>
</dbReference>
<evidence type="ECO:0000256" key="8">
    <source>
        <dbReference type="ARBA" id="ARBA00023136"/>
    </source>
</evidence>
<evidence type="ECO:0000256" key="7">
    <source>
        <dbReference type="ARBA" id="ARBA00023033"/>
    </source>
</evidence>
<name>A0A4Y2PL70_ARAVE</name>